<sequence length="375" mass="42655">MGKTADLTVVQKNIIDTLHKEGKSQKVIAKEVGCSQSAVSKHINRKLSGREKCGRKRCTSKRDDRSLERIVKKRPFKCVGELHKEWTEAGVTASRATTHRRVLDMGFKCRIPLVKPLLNNKRRLKRLTWVKEKKNWSVSFSDESKFCISFGNQGPRVWRKNGEAHNPRCLKQSLPMEEDKGHLLQDGAPISGQEPIVEEEEETEQDGKETGQSDFCQLSAEPVLVKLLEEQEEPEVTVEDAEVILEPVTEEAVVPSTNMEDQKEVFEHNGTERSSSELDREEGSPELAVIFLKEEEDIVEENEDQEILENGKEVSPEIEMCVKALYDYQAEDESEISFKPGDIIRAVETVDKAWWRGCTKDGRQGLFPANYVETI</sequence>
<organism evidence="1 2">
    <name type="scientific">Dallia pectoralis</name>
    <name type="common">Alaska blackfish</name>
    <dbReference type="NCBI Taxonomy" id="75939"/>
    <lineage>
        <taxon>Eukaryota</taxon>
        <taxon>Metazoa</taxon>
        <taxon>Chordata</taxon>
        <taxon>Craniata</taxon>
        <taxon>Vertebrata</taxon>
        <taxon>Euteleostomi</taxon>
        <taxon>Actinopterygii</taxon>
        <taxon>Neopterygii</taxon>
        <taxon>Teleostei</taxon>
        <taxon>Protacanthopterygii</taxon>
        <taxon>Esociformes</taxon>
        <taxon>Umbridae</taxon>
        <taxon>Dallia</taxon>
    </lineage>
</organism>
<dbReference type="EMBL" id="CM055737">
    <property type="protein sequence ID" value="KAJ8006181.1"/>
    <property type="molecule type" value="Genomic_DNA"/>
</dbReference>
<evidence type="ECO:0000313" key="2">
    <source>
        <dbReference type="Proteomes" id="UP001157502"/>
    </source>
</evidence>
<accession>A0ACC2GR90</accession>
<comment type="caution">
    <text evidence="1">The sequence shown here is derived from an EMBL/GenBank/DDBJ whole genome shotgun (WGS) entry which is preliminary data.</text>
</comment>
<name>A0ACC2GR90_DALPE</name>
<dbReference type="Proteomes" id="UP001157502">
    <property type="component" value="Chromosome 10"/>
</dbReference>
<gene>
    <name evidence="1" type="ORF">DPEC_G00125570</name>
</gene>
<protein>
    <submittedName>
        <fullName evidence="1">Uncharacterized protein</fullName>
    </submittedName>
</protein>
<evidence type="ECO:0000313" key="1">
    <source>
        <dbReference type="EMBL" id="KAJ8006181.1"/>
    </source>
</evidence>
<proteinExistence type="predicted"/>
<reference evidence="1" key="1">
    <citation type="submission" date="2021-05" db="EMBL/GenBank/DDBJ databases">
        <authorList>
            <person name="Pan Q."/>
            <person name="Jouanno E."/>
            <person name="Zahm M."/>
            <person name="Klopp C."/>
            <person name="Cabau C."/>
            <person name="Louis A."/>
            <person name="Berthelot C."/>
            <person name="Parey E."/>
            <person name="Roest Crollius H."/>
            <person name="Montfort J."/>
            <person name="Robinson-Rechavi M."/>
            <person name="Bouchez O."/>
            <person name="Lampietro C."/>
            <person name="Lopez Roques C."/>
            <person name="Donnadieu C."/>
            <person name="Postlethwait J."/>
            <person name="Bobe J."/>
            <person name="Dillon D."/>
            <person name="Chandos A."/>
            <person name="von Hippel F."/>
            <person name="Guiguen Y."/>
        </authorList>
    </citation>
    <scope>NUCLEOTIDE SEQUENCE</scope>
    <source>
        <strain evidence="1">YG-Jan2019</strain>
    </source>
</reference>
<keyword evidence="2" id="KW-1185">Reference proteome</keyword>